<dbReference type="AlphaFoldDB" id="A0A6M3KBU7"/>
<reference evidence="1" key="1">
    <citation type="submission" date="2020-03" db="EMBL/GenBank/DDBJ databases">
        <title>The deep terrestrial virosphere.</title>
        <authorList>
            <person name="Holmfeldt K."/>
            <person name="Nilsson E."/>
            <person name="Simone D."/>
            <person name="Lopez-Fernandez M."/>
            <person name="Wu X."/>
            <person name="de Brujin I."/>
            <person name="Lundin D."/>
            <person name="Andersson A."/>
            <person name="Bertilsson S."/>
            <person name="Dopson M."/>
        </authorList>
    </citation>
    <scope>NUCLEOTIDE SEQUENCE</scope>
    <source>
        <strain evidence="1">MM415A00950</strain>
    </source>
</reference>
<evidence type="ECO:0000313" key="1">
    <source>
        <dbReference type="EMBL" id="QJA79028.1"/>
    </source>
</evidence>
<gene>
    <name evidence="1" type="ORF">MM415A00950_0002</name>
</gene>
<protein>
    <submittedName>
        <fullName evidence="1">Uncharacterized protein</fullName>
    </submittedName>
</protein>
<dbReference type="EMBL" id="MT142364">
    <property type="protein sequence ID" value="QJA79028.1"/>
    <property type="molecule type" value="Genomic_DNA"/>
</dbReference>
<proteinExistence type="predicted"/>
<organism evidence="1">
    <name type="scientific">viral metagenome</name>
    <dbReference type="NCBI Taxonomy" id="1070528"/>
    <lineage>
        <taxon>unclassified sequences</taxon>
        <taxon>metagenomes</taxon>
        <taxon>organismal metagenomes</taxon>
    </lineage>
</organism>
<accession>A0A6M3KBU7</accession>
<name>A0A6M3KBU7_9ZZZZ</name>
<sequence length="126" mass="14273">MERKCEVCEKVFDGRADAKCCSDVCRQNRRRLSVTEGVTDKELSVTGVTDVVTDKLSVTEVCRGCLERDTYIEELEEKIRDWDVRTMIIRGHITSAEKRADLAEKELAGYKRGGKPQSIYKIQGAV</sequence>